<gene>
    <name evidence="1" type="ORF">S06H3_10931</name>
</gene>
<organism evidence="1">
    <name type="scientific">marine sediment metagenome</name>
    <dbReference type="NCBI Taxonomy" id="412755"/>
    <lineage>
        <taxon>unclassified sequences</taxon>
        <taxon>metagenomes</taxon>
        <taxon>ecological metagenomes</taxon>
    </lineage>
</organism>
<sequence length="44" mass="4974">MFRIDIGGVSGSPAGRGQNKVRTFWENIVDEIEIPIFDIPLQRT</sequence>
<proteinExistence type="predicted"/>
<name>X1N0F5_9ZZZZ</name>
<reference evidence="1" key="1">
    <citation type="journal article" date="2014" name="Front. Microbiol.">
        <title>High frequency of phylogenetically diverse reductive dehalogenase-homologous genes in deep subseafloor sedimentary metagenomes.</title>
        <authorList>
            <person name="Kawai M."/>
            <person name="Futagami T."/>
            <person name="Toyoda A."/>
            <person name="Takaki Y."/>
            <person name="Nishi S."/>
            <person name="Hori S."/>
            <person name="Arai W."/>
            <person name="Tsubouchi T."/>
            <person name="Morono Y."/>
            <person name="Uchiyama I."/>
            <person name="Ito T."/>
            <person name="Fujiyama A."/>
            <person name="Inagaki F."/>
            <person name="Takami H."/>
        </authorList>
    </citation>
    <scope>NUCLEOTIDE SEQUENCE</scope>
    <source>
        <strain evidence="1">Expedition CK06-06</strain>
    </source>
</reference>
<accession>X1N0F5</accession>
<dbReference type="AlphaFoldDB" id="X1N0F5"/>
<dbReference type="EMBL" id="BARV01005178">
    <property type="protein sequence ID" value="GAI12074.1"/>
    <property type="molecule type" value="Genomic_DNA"/>
</dbReference>
<comment type="caution">
    <text evidence="1">The sequence shown here is derived from an EMBL/GenBank/DDBJ whole genome shotgun (WGS) entry which is preliminary data.</text>
</comment>
<evidence type="ECO:0000313" key="1">
    <source>
        <dbReference type="EMBL" id="GAI12074.1"/>
    </source>
</evidence>
<protein>
    <submittedName>
        <fullName evidence="1">Uncharacterized protein</fullName>
    </submittedName>
</protein>